<feature type="compositionally biased region" description="Basic and acidic residues" evidence="1">
    <location>
        <begin position="12"/>
        <end position="27"/>
    </location>
</feature>
<evidence type="ECO:0000313" key="3">
    <source>
        <dbReference type="Proteomes" id="UP000016924"/>
    </source>
</evidence>
<feature type="compositionally biased region" description="Basic residues" evidence="1">
    <location>
        <begin position="1"/>
        <end position="11"/>
    </location>
</feature>
<feature type="region of interest" description="Disordered" evidence="1">
    <location>
        <begin position="307"/>
        <end position="334"/>
    </location>
</feature>
<dbReference type="Proteomes" id="UP000016924">
    <property type="component" value="Unassembled WGS sequence"/>
</dbReference>
<feature type="region of interest" description="Disordered" evidence="1">
    <location>
        <begin position="168"/>
        <end position="199"/>
    </location>
</feature>
<dbReference type="GeneID" id="19905673"/>
<evidence type="ECO:0000313" key="2">
    <source>
        <dbReference type="EMBL" id="EON69049.1"/>
    </source>
</evidence>
<dbReference type="AlphaFoldDB" id="R7Z4W0"/>
<organism evidence="2 3">
    <name type="scientific">Coniosporium apollinis (strain CBS 100218)</name>
    <name type="common">Rock-inhabiting black yeast</name>
    <dbReference type="NCBI Taxonomy" id="1168221"/>
    <lineage>
        <taxon>Eukaryota</taxon>
        <taxon>Fungi</taxon>
        <taxon>Dikarya</taxon>
        <taxon>Ascomycota</taxon>
        <taxon>Pezizomycotina</taxon>
        <taxon>Dothideomycetes</taxon>
        <taxon>Dothideomycetes incertae sedis</taxon>
        <taxon>Coniosporium</taxon>
    </lineage>
</organism>
<feature type="compositionally biased region" description="Polar residues" evidence="1">
    <location>
        <begin position="168"/>
        <end position="193"/>
    </location>
</feature>
<feature type="compositionally biased region" description="Polar residues" evidence="1">
    <location>
        <begin position="256"/>
        <end position="266"/>
    </location>
</feature>
<feature type="compositionally biased region" description="Low complexity" evidence="1">
    <location>
        <begin position="224"/>
        <end position="239"/>
    </location>
</feature>
<feature type="region of interest" description="Disordered" evidence="1">
    <location>
        <begin position="388"/>
        <end position="414"/>
    </location>
</feature>
<keyword evidence="3" id="KW-1185">Reference proteome</keyword>
<proteinExistence type="predicted"/>
<feature type="region of interest" description="Disordered" evidence="1">
    <location>
        <begin position="218"/>
        <end position="274"/>
    </location>
</feature>
<gene>
    <name evidence="2" type="ORF">W97_08362</name>
</gene>
<name>R7Z4W0_CONA1</name>
<dbReference type="OrthoDB" id="3907968at2759"/>
<sequence>MSRFMPRRKLSKSLDEVGLRETRKIRSDTSQQSTAPAGDFTRLLAPSLPPLIRTKTPPGAPRWPGDLPPAQAQSAPRDFWASVRHFFAPPQPPRRPQRRGRAYWQPPRSAHNSSRLGPLESHPFYRASVAVPGSWPDDAADGLAPAAVPYASPTAATNSLEALASRCDNQQPTTDGFTQSPPQASHQPPISATRSRDDLSSRYTASGIPIYRTSASSLQKLDAQTQRSISGSSTSSRRGPAVSAPTKARLPRNPGSLDSRSRSAPTQPAEPTATVELQRIDSAALGALLPIAAAEGIVRVRALERGDPDPLALGSAVPSPSPRGLPERPPAPGVLEREDTARSTVVELPLLERCSGDRPDRVTRSRSHDPSVLRAEDVHAAIVRRSRAETGMNRGSSRRSGGAGPRRADWEPGEVSGSYETCWRLRWERGWGLVGPSMVLPDGCLAPAWELRF</sequence>
<reference evidence="3" key="1">
    <citation type="submission" date="2012-06" db="EMBL/GenBank/DDBJ databases">
        <title>The genome sequence of Coniosporium apollinis CBS 100218.</title>
        <authorList>
            <consortium name="The Broad Institute Genome Sequencing Platform"/>
            <person name="Cuomo C."/>
            <person name="Gorbushina A."/>
            <person name="Noack S."/>
            <person name="Walker B."/>
            <person name="Young S.K."/>
            <person name="Zeng Q."/>
            <person name="Gargeya S."/>
            <person name="Fitzgerald M."/>
            <person name="Haas B."/>
            <person name="Abouelleil A."/>
            <person name="Alvarado L."/>
            <person name="Arachchi H.M."/>
            <person name="Berlin A.M."/>
            <person name="Chapman S.B."/>
            <person name="Goldberg J."/>
            <person name="Griggs A."/>
            <person name="Gujja S."/>
            <person name="Hansen M."/>
            <person name="Howarth C."/>
            <person name="Imamovic A."/>
            <person name="Larimer J."/>
            <person name="McCowan C."/>
            <person name="Montmayeur A."/>
            <person name="Murphy C."/>
            <person name="Neiman D."/>
            <person name="Pearson M."/>
            <person name="Priest M."/>
            <person name="Roberts A."/>
            <person name="Saif S."/>
            <person name="Shea T."/>
            <person name="Sisk P."/>
            <person name="Sykes S."/>
            <person name="Wortman J."/>
            <person name="Nusbaum C."/>
            <person name="Birren B."/>
        </authorList>
    </citation>
    <scope>NUCLEOTIDE SEQUENCE [LARGE SCALE GENOMIC DNA]</scope>
    <source>
        <strain evidence="3">CBS 100218</strain>
    </source>
</reference>
<dbReference type="HOGENOM" id="CLU_604123_0_0_1"/>
<feature type="region of interest" description="Disordered" evidence="1">
    <location>
        <begin position="1"/>
        <end position="119"/>
    </location>
</feature>
<dbReference type="RefSeq" id="XP_007784366.1">
    <property type="nucleotide sequence ID" value="XM_007786176.1"/>
</dbReference>
<feature type="compositionally biased region" description="Pro residues" evidence="1">
    <location>
        <begin position="319"/>
        <end position="332"/>
    </location>
</feature>
<dbReference type="EMBL" id="JH767605">
    <property type="protein sequence ID" value="EON69049.1"/>
    <property type="molecule type" value="Genomic_DNA"/>
</dbReference>
<accession>R7Z4W0</accession>
<evidence type="ECO:0000256" key="1">
    <source>
        <dbReference type="SAM" id="MobiDB-lite"/>
    </source>
</evidence>
<protein>
    <submittedName>
        <fullName evidence="2">Uncharacterized protein</fullName>
    </submittedName>
</protein>